<evidence type="ECO:0000259" key="1">
    <source>
        <dbReference type="Pfam" id="PF12697"/>
    </source>
</evidence>
<dbReference type="Pfam" id="PF12697">
    <property type="entry name" value="Abhydrolase_6"/>
    <property type="match status" value="1"/>
</dbReference>
<gene>
    <name evidence="2" type="ORF">E9228_002226</name>
</gene>
<dbReference type="InterPro" id="IPR000073">
    <property type="entry name" value="AB_hydrolase_1"/>
</dbReference>
<accession>A0ABX0T9A3</accession>
<organism evidence="2 3">
    <name type="scientific">Curtobacterium salicis</name>
    <dbReference type="NCBI Taxonomy" id="1779862"/>
    <lineage>
        <taxon>Bacteria</taxon>
        <taxon>Bacillati</taxon>
        <taxon>Actinomycetota</taxon>
        <taxon>Actinomycetes</taxon>
        <taxon>Micrococcales</taxon>
        <taxon>Microbacteriaceae</taxon>
        <taxon>Curtobacterium</taxon>
    </lineage>
</organism>
<dbReference type="Proteomes" id="UP001318300">
    <property type="component" value="Unassembled WGS sequence"/>
</dbReference>
<evidence type="ECO:0000313" key="2">
    <source>
        <dbReference type="EMBL" id="NII41579.1"/>
    </source>
</evidence>
<name>A0ABX0T9A3_9MICO</name>
<dbReference type="RefSeq" id="WP_166780602.1">
    <property type="nucleotide sequence ID" value="NZ_JAAOYO010000003.1"/>
</dbReference>
<keyword evidence="3" id="KW-1185">Reference proteome</keyword>
<feature type="domain" description="AB hydrolase-1" evidence="1">
    <location>
        <begin position="26"/>
        <end position="254"/>
    </location>
</feature>
<evidence type="ECO:0000313" key="3">
    <source>
        <dbReference type="Proteomes" id="UP001318300"/>
    </source>
</evidence>
<protein>
    <submittedName>
        <fullName evidence="2">Pimeloyl-ACP methyl ester carboxylesterase</fullName>
    </submittedName>
</protein>
<proteinExistence type="predicted"/>
<reference evidence="2 3" key="1">
    <citation type="submission" date="2020-03" db="EMBL/GenBank/DDBJ databases">
        <title>Above-ground endophytic microbial communities from plants in different locations in the United States.</title>
        <authorList>
            <person name="Frank C."/>
        </authorList>
    </citation>
    <scope>NUCLEOTIDE SEQUENCE [LARGE SCALE GENOMIC DNA]</scope>
    <source>
        <strain evidence="2 3">WW7</strain>
    </source>
</reference>
<dbReference type="EMBL" id="JAAOYO010000003">
    <property type="protein sequence ID" value="NII41579.1"/>
    <property type="molecule type" value="Genomic_DNA"/>
</dbReference>
<dbReference type="Gene3D" id="3.40.50.1820">
    <property type="entry name" value="alpha/beta hydrolase"/>
    <property type="match status" value="1"/>
</dbReference>
<sequence length="267" mass="27580">MHQVRSADGTPIAWEAIGAADAPGVVVIGGAFSTADAARPLAHALTEVGLRGVVLDRRARGGSGDTRPYAPEREVEDLIAVATAAGGVRAALGHSSGAVLTLRAAAGGLDVDHLFLSEPPFAFDDSRPPQAPDLVDRLQAHVDAGRPEDAVVLFQREAVGLPAEVVEQIRNAPMWPALVAVAQSTVYDATITAETPVPSPAMAAVSMPVTVLRGGRTWPFLVVATDRLAELLPTGRLVVVPESQDHALHPAGTAREVAAALGWAGHG</sequence>
<comment type="caution">
    <text evidence="2">The sequence shown here is derived from an EMBL/GenBank/DDBJ whole genome shotgun (WGS) entry which is preliminary data.</text>
</comment>
<dbReference type="SUPFAM" id="SSF53474">
    <property type="entry name" value="alpha/beta-Hydrolases"/>
    <property type="match status" value="1"/>
</dbReference>
<dbReference type="InterPro" id="IPR029058">
    <property type="entry name" value="AB_hydrolase_fold"/>
</dbReference>